<dbReference type="PANTHER" id="PTHR23030">
    <property type="entry name" value="PCD6 INTERACTING PROTEIN-RELATED"/>
    <property type="match status" value="1"/>
</dbReference>
<proteinExistence type="inferred from homology"/>
<dbReference type="PhylomeDB" id="A7TRG8"/>
<accession>A7TRG8</accession>
<sequence>MSEILTVPFKRTLKIDFASALRKVIDSNSYQASSFFEEDILKLANLRDSVIDPGVSEPGLQLLKQYYKHLVEFSEKIPSDQIEFTWFQTLCQKSYKSCQYDIKFEQLNILYNIGALYALLAIQYNDQSKEGLKKACSYLQISAGYYSYVLKNLDKTKEPVIDRSTGEALVAITLAEAQELFWFRALIDKHKDSLISKLAQQTCDLYKEASQHSSKSELIRGDWSQFLIDKSDYFKAVAYYRNALQLETQKRHGEMVRSLEVALDVITDCKLEKAAEFRERIETLLKESRRDNDFIYLEEVPTNIDIINGGTALVKIVDIEDDLNSIQVNTLFKDLLPTFVLDAASAYNERQEEYVINNINKPIEALNKLLNSQIPRDKIPDTIKLVNEDEINICKESFNTFNKYNELIRERLNKIEQMLNDESRNDKDLRLIFGTLRWRLPESDSVNKTFYDKLNKLRCYSQDGKNIDNDNLATYNLIDINLLTTPMDKIPRGEMRGSDIGKHRLLKDIGNEIRRRELIIDQTANFSSKHRILPLIIELYKKNGQTTFESEFKEHLEKFSKYLDEITKMKSINGNIIKELSDYEAQNQEVKKEDNHRLTPLQIYIEDWQASYKIYEQVKESIRDGSAFYEDLIKNVDKLFEDTVKFIDDRNENKELLKAELNHS</sequence>
<dbReference type="Gene3D" id="1.25.40.280">
    <property type="entry name" value="alix/aip1 like domains"/>
    <property type="match status" value="1"/>
</dbReference>
<dbReference type="RefSeq" id="XP_001642986.1">
    <property type="nucleotide sequence ID" value="XM_001642936.1"/>
</dbReference>
<name>A7TRG8_VANPO</name>
<dbReference type="Gene3D" id="1.20.120.560">
    <property type="entry name" value="alix/aip1 in complex with the ypdl late domain"/>
    <property type="match status" value="1"/>
</dbReference>
<dbReference type="InterPro" id="IPR038499">
    <property type="entry name" value="BRO1_sf"/>
</dbReference>
<dbReference type="InParanoid" id="A7TRG8"/>
<dbReference type="GeneID" id="5543178"/>
<dbReference type="EMBL" id="DS480479">
    <property type="protein sequence ID" value="EDO15128.1"/>
    <property type="molecule type" value="Genomic_DNA"/>
</dbReference>
<dbReference type="AlphaFoldDB" id="A7TRG8"/>
<dbReference type="GO" id="GO:0005768">
    <property type="term" value="C:endosome"/>
    <property type="evidence" value="ECO:0007669"/>
    <property type="project" value="TreeGrafter"/>
</dbReference>
<feature type="domain" description="BRO1" evidence="2">
    <location>
        <begin position="3"/>
        <end position="370"/>
    </location>
</feature>
<dbReference type="GO" id="GO:0001403">
    <property type="term" value="P:invasive growth in response to glucose limitation"/>
    <property type="evidence" value="ECO:0007669"/>
    <property type="project" value="EnsemblFungi"/>
</dbReference>
<dbReference type="Pfam" id="PF03097">
    <property type="entry name" value="BRO1"/>
    <property type="match status" value="1"/>
</dbReference>
<dbReference type="PROSITE" id="PS51180">
    <property type="entry name" value="BRO1"/>
    <property type="match status" value="1"/>
</dbReference>
<comment type="similarity">
    <text evidence="1">Belongs to the palA/RIM20 family.</text>
</comment>
<dbReference type="GO" id="GO:0030435">
    <property type="term" value="P:sporulation resulting in formation of a cellular spore"/>
    <property type="evidence" value="ECO:0007669"/>
    <property type="project" value="EnsemblFungi"/>
</dbReference>
<dbReference type="GO" id="GO:0005777">
    <property type="term" value="C:peroxisome"/>
    <property type="evidence" value="ECO:0007669"/>
    <property type="project" value="EnsemblFungi"/>
</dbReference>
<evidence type="ECO:0000313" key="3">
    <source>
        <dbReference type="EMBL" id="EDO15128.1"/>
    </source>
</evidence>
<organism evidence="4">
    <name type="scientific">Vanderwaltozyma polyspora (strain ATCC 22028 / DSM 70294 / BCRC 21397 / CBS 2163 / NBRC 10782 / NRRL Y-8283 / UCD 57-17)</name>
    <name type="common">Kluyveromyces polysporus</name>
    <dbReference type="NCBI Taxonomy" id="436907"/>
    <lineage>
        <taxon>Eukaryota</taxon>
        <taxon>Fungi</taxon>
        <taxon>Dikarya</taxon>
        <taxon>Ascomycota</taxon>
        <taxon>Saccharomycotina</taxon>
        <taxon>Saccharomycetes</taxon>
        <taxon>Saccharomycetales</taxon>
        <taxon>Saccharomycetaceae</taxon>
        <taxon>Vanderwaltozyma</taxon>
    </lineage>
</organism>
<dbReference type="FunCoup" id="A7TRG8">
    <property type="interactions" value="1233"/>
</dbReference>
<dbReference type="PANTHER" id="PTHR23030:SF39">
    <property type="entry name" value="PROGRAMMED CELL DEATH 6-INTERACTING PROTEIN"/>
    <property type="match status" value="1"/>
</dbReference>
<evidence type="ECO:0000259" key="2">
    <source>
        <dbReference type="PROSITE" id="PS51180"/>
    </source>
</evidence>
<dbReference type="CDD" id="cd09241">
    <property type="entry name" value="BRO1_ScRim20-like"/>
    <property type="match status" value="1"/>
</dbReference>
<evidence type="ECO:0000256" key="1">
    <source>
        <dbReference type="ARBA" id="ARBA00038154"/>
    </source>
</evidence>
<dbReference type="CDD" id="cd08915">
    <property type="entry name" value="V_Alix_like"/>
    <property type="match status" value="1"/>
</dbReference>
<dbReference type="GO" id="GO:0016485">
    <property type="term" value="P:protein processing"/>
    <property type="evidence" value="ECO:0007669"/>
    <property type="project" value="EnsemblFungi"/>
</dbReference>
<protein>
    <recommendedName>
        <fullName evidence="2">BRO1 domain-containing protein</fullName>
    </recommendedName>
</protein>
<reference evidence="3 4" key="1">
    <citation type="journal article" date="2007" name="Proc. Natl. Acad. Sci. U.S.A.">
        <title>Independent sorting-out of thousands of duplicated gene pairs in two yeast species descended from a whole-genome duplication.</title>
        <authorList>
            <person name="Scannell D.R."/>
            <person name="Frank A.C."/>
            <person name="Conant G.C."/>
            <person name="Byrne K.P."/>
            <person name="Woolfit M."/>
            <person name="Wolfe K.H."/>
        </authorList>
    </citation>
    <scope>NUCLEOTIDE SEQUENCE [LARGE SCALE GENOMIC DNA]</scope>
    <source>
        <strain evidence="4">ATCC 22028 / DSM 70294 / BCRC 21397 / CBS 2163 / NBRC 10782 / NRRL Y-8283 / UCD 57-17</strain>
    </source>
</reference>
<keyword evidence="4" id="KW-1185">Reference proteome</keyword>
<dbReference type="Gene3D" id="1.20.140.50">
    <property type="entry name" value="alix/aip1 like domains"/>
    <property type="match status" value="1"/>
</dbReference>
<dbReference type="eggNOG" id="KOG2220">
    <property type="taxonomic scope" value="Eukaryota"/>
</dbReference>
<dbReference type="OMA" id="VSHAEEM"/>
<dbReference type="STRING" id="436907.A7TRG8"/>
<dbReference type="Pfam" id="PF13949">
    <property type="entry name" value="ALIX_LYPXL_bnd"/>
    <property type="match status" value="1"/>
</dbReference>
<gene>
    <name evidence="3" type="ORF">Kpol_413p3</name>
</gene>
<dbReference type="SMART" id="SM01041">
    <property type="entry name" value="BRO1"/>
    <property type="match status" value="1"/>
</dbReference>
<dbReference type="OrthoDB" id="64867at2759"/>
<evidence type="ECO:0000313" key="4">
    <source>
        <dbReference type="Proteomes" id="UP000000267"/>
    </source>
</evidence>
<dbReference type="InterPro" id="IPR004328">
    <property type="entry name" value="BRO1_dom"/>
</dbReference>
<dbReference type="Proteomes" id="UP000000267">
    <property type="component" value="Unassembled WGS sequence"/>
</dbReference>
<dbReference type="InterPro" id="IPR025304">
    <property type="entry name" value="ALIX_V_dom"/>
</dbReference>
<dbReference type="HOGENOM" id="CLU_007181_3_1_1"/>
<dbReference type="KEGG" id="vpo:Kpol_413p3"/>